<name>A0A5P1WYZ1_9LACO</name>
<dbReference type="RefSeq" id="WP_150203520.1">
    <property type="nucleotide sequence ID" value="NZ_CAUQTN010000002.1"/>
</dbReference>
<proteinExistence type="predicted"/>
<gene>
    <name evidence="1" type="ORF">F0161_02195</name>
</gene>
<dbReference type="Proteomes" id="UP000325295">
    <property type="component" value="Chromosome"/>
</dbReference>
<dbReference type="OrthoDB" id="2146251at2"/>
<evidence type="ECO:0000313" key="2">
    <source>
        <dbReference type="Proteomes" id="UP000325295"/>
    </source>
</evidence>
<protein>
    <submittedName>
        <fullName evidence="1">Uncharacterized protein</fullName>
    </submittedName>
</protein>
<dbReference type="EMBL" id="CP043939">
    <property type="protein sequence ID" value="QER66796.1"/>
    <property type="molecule type" value="Genomic_DNA"/>
</dbReference>
<keyword evidence="2" id="KW-1185">Reference proteome</keyword>
<accession>A0A5P1WYZ1</accession>
<sequence>MELNQKTIEDWLNGLGIDFAGAVEVVWNDNAHIIHVTVDEDKITESREKIIAIVKDNLAKGVITEDNAKEVIEHLFVTEFYLEGF</sequence>
<dbReference type="AlphaFoldDB" id="A0A5P1WYZ1"/>
<organism evidence="1 2">
    <name type="scientific">Paucilactobacillus nenjiangensis</name>
    <dbReference type="NCBI Taxonomy" id="1296540"/>
    <lineage>
        <taxon>Bacteria</taxon>
        <taxon>Bacillati</taxon>
        <taxon>Bacillota</taxon>
        <taxon>Bacilli</taxon>
        <taxon>Lactobacillales</taxon>
        <taxon>Lactobacillaceae</taxon>
        <taxon>Paucilactobacillus</taxon>
    </lineage>
</organism>
<reference evidence="1 2" key="1">
    <citation type="submission" date="2019-09" db="EMBL/GenBank/DDBJ databases">
        <title>Complete Genome Sequence of Lactobacillus nenjiangensis SH-Y15, isolated from sauerkraut.</title>
        <authorList>
            <person name="Yang H."/>
        </authorList>
    </citation>
    <scope>NUCLEOTIDE SEQUENCE [LARGE SCALE GENOMIC DNA]</scope>
    <source>
        <strain evidence="1 2">SH-Y15</strain>
    </source>
</reference>
<evidence type="ECO:0000313" key="1">
    <source>
        <dbReference type="EMBL" id="QER66796.1"/>
    </source>
</evidence>
<dbReference type="KEGG" id="lnn:F0161_02195"/>